<keyword evidence="2" id="KW-0812">Transmembrane</keyword>
<dbReference type="RefSeq" id="XP_002507994.1">
    <property type="nucleotide sequence ID" value="XM_002507948.1"/>
</dbReference>
<evidence type="ECO:0000313" key="3">
    <source>
        <dbReference type="EMBL" id="ACO69252.1"/>
    </source>
</evidence>
<dbReference type="GeneID" id="8245628"/>
<keyword evidence="2" id="KW-0472">Membrane</keyword>
<dbReference type="Proteomes" id="UP000002009">
    <property type="component" value="Chromosome 8"/>
</dbReference>
<organism evidence="3 4">
    <name type="scientific">Micromonas commoda (strain RCC299 / NOUM17 / CCMP2709)</name>
    <name type="common">Picoplanktonic green alga</name>
    <dbReference type="NCBI Taxonomy" id="296587"/>
    <lineage>
        <taxon>Eukaryota</taxon>
        <taxon>Viridiplantae</taxon>
        <taxon>Chlorophyta</taxon>
        <taxon>Mamiellophyceae</taxon>
        <taxon>Mamiellales</taxon>
        <taxon>Mamiellaceae</taxon>
        <taxon>Micromonas</taxon>
    </lineage>
</organism>
<feature type="region of interest" description="Disordered" evidence="1">
    <location>
        <begin position="1"/>
        <end position="73"/>
    </location>
</feature>
<dbReference type="AlphaFoldDB" id="C1FGG1"/>
<gene>
    <name evidence="3" type="ORF">MICPUN_60865</name>
</gene>
<proteinExistence type="predicted"/>
<keyword evidence="2" id="KW-1133">Transmembrane helix</keyword>
<reference evidence="3 4" key="1">
    <citation type="journal article" date="2009" name="Science">
        <title>Green evolution and dynamic adaptations revealed by genomes of the marine picoeukaryotes Micromonas.</title>
        <authorList>
            <person name="Worden A.Z."/>
            <person name="Lee J.H."/>
            <person name="Mock T."/>
            <person name="Rouze P."/>
            <person name="Simmons M.P."/>
            <person name="Aerts A.L."/>
            <person name="Allen A.E."/>
            <person name="Cuvelier M.L."/>
            <person name="Derelle E."/>
            <person name="Everett M.V."/>
            <person name="Foulon E."/>
            <person name="Grimwood J."/>
            <person name="Gundlach H."/>
            <person name="Henrissat B."/>
            <person name="Napoli C."/>
            <person name="McDonald S.M."/>
            <person name="Parker M.S."/>
            <person name="Rombauts S."/>
            <person name="Salamov A."/>
            <person name="Von Dassow P."/>
            <person name="Badger J.H."/>
            <person name="Coutinho P.M."/>
            <person name="Demir E."/>
            <person name="Dubchak I."/>
            <person name="Gentemann C."/>
            <person name="Eikrem W."/>
            <person name="Gready J.E."/>
            <person name="John U."/>
            <person name="Lanier W."/>
            <person name="Lindquist E.A."/>
            <person name="Lucas S."/>
            <person name="Mayer K.F."/>
            <person name="Moreau H."/>
            <person name="Not F."/>
            <person name="Otillar R."/>
            <person name="Panaud O."/>
            <person name="Pangilinan J."/>
            <person name="Paulsen I."/>
            <person name="Piegu B."/>
            <person name="Poliakov A."/>
            <person name="Robbens S."/>
            <person name="Schmutz J."/>
            <person name="Toulza E."/>
            <person name="Wyss T."/>
            <person name="Zelensky A."/>
            <person name="Zhou K."/>
            <person name="Armbrust E.V."/>
            <person name="Bhattacharya D."/>
            <person name="Goodenough U.W."/>
            <person name="Van de Peer Y."/>
            <person name="Grigoriev I.V."/>
        </authorList>
    </citation>
    <scope>NUCLEOTIDE SEQUENCE [LARGE SCALE GENOMIC DNA]</scope>
    <source>
        <strain evidence="4">RCC299 / NOUM17</strain>
    </source>
</reference>
<feature type="transmembrane region" description="Helical" evidence="2">
    <location>
        <begin position="227"/>
        <end position="253"/>
    </location>
</feature>
<evidence type="ECO:0000256" key="2">
    <source>
        <dbReference type="SAM" id="Phobius"/>
    </source>
</evidence>
<dbReference type="InParanoid" id="C1FGG1"/>
<keyword evidence="4" id="KW-1185">Reference proteome</keyword>
<evidence type="ECO:0000256" key="1">
    <source>
        <dbReference type="SAM" id="MobiDB-lite"/>
    </source>
</evidence>
<dbReference type="EMBL" id="CP001575">
    <property type="protein sequence ID" value="ACO69252.1"/>
    <property type="molecule type" value="Genomic_DNA"/>
</dbReference>
<protein>
    <submittedName>
        <fullName evidence="3">Uncharacterized protein</fullName>
    </submittedName>
</protein>
<feature type="compositionally biased region" description="Acidic residues" evidence="1">
    <location>
        <begin position="1"/>
        <end position="10"/>
    </location>
</feature>
<feature type="compositionally biased region" description="Basic and acidic residues" evidence="1">
    <location>
        <begin position="34"/>
        <end position="50"/>
    </location>
</feature>
<evidence type="ECO:0000313" key="4">
    <source>
        <dbReference type="Proteomes" id="UP000002009"/>
    </source>
</evidence>
<dbReference type="KEGG" id="mis:MICPUN_60865"/>
<accession>C1FGG1</accession>
<sequence>MDDSDSDDDLVASLVGSGMRGGQKAVGDQLARFRRGESRGEILAARRADDMPASSPAPPPARTSNNLSARAAAVGASSPRAKLLWKKVRDNRLADNGERPAEDAAAEQSRFWRMNAGASAFLFGVDKDIDGRRKNRAEKVMKRVKQLSKRSKFTRSPEFDEELKQLEPLTSFQAHRLCRDKGLAIRNREGHPIPLAKLKERLLHLEHGRSSADWFHASPFGRNKRGYWAPIALGLVQCLLISAFTVGLTYAVYLVGASYHDKYACDRIWNWLNPQCQVADFVRTTAKQWVYRWYWQVGTVIAARAGHWADKMSKEASRLALDATDNIAKHLGDGEDGDAIPDEEFD</sequence>
<name>C1FGG1_MICCC</name>